<dbReference type="Pfam" id="PF05096">
    <property type="entry name" value="Glu_cyclase_2"/>
    <property type="match status" value="2"/>
</dbReference>
<dbReference type="InterPro" id="IPR011044">
    <property type="entry name" value="Quino_amine_DH_bsu"/>
</dbReference>
<dbReference type="Proteomes" id="UP001223646">
    <property type="component" value="Unassembled WGS sequence"/>
</dbReference>
<evidence type="ECO:0000313" key="3">
    <source>
        <dbReference type="Proteomes" id="UP001223646"/>
    </source>
</evidence>
<proteinExistence type="predicted"/>
<reference evidence="2" key="1">
    <citation type="submission" date="2023-05" db="EMBL/GenBank/DDBJ databases">
        <authorList>
            <person name="Du J."/>
        </authorList>
    </citation>
    <scope>NUCLEOTIDE SEQUENCE</scope>
    <source>
        <strain evidence="2">UMB1064</strain>
    </source>
</reference>
<dbReference type="RefSeq" id="WP_049171372.1">
    <property type="nucleotide sequence ID" value="NZ_JAIUSU010000015.1"/>
</dbReference>
<dbReference type="SUPFAM" id="SSF50969">
    <property type="entry name" value="YVTN repeat-like/Quinoprotein amine dehydrogenase"/>
    <property type="match status" value="1"/>
</dbReference>
<evidence type="ECO:0000313" key="2">
    <source>
        <dbReference type="EMBL" id="MEO3716949.1"/>
    </source>
</evidence>
<dbReference type="InterPro" id="IPR007788">
    <property type="entry name" value="QCT"/>
</dbReference>
<feature type="compositionally biased region" description="Polar residues" evidence="1">
    <location>
        <begin position="280"/>
        <end position="296"/>
    </location>
</feature>
<feature type="non-terminal residue" evidence="2">
    <location>
        <position position="1"/>
    </location>
</feature>
<feature type="compositionally biased region" description="Low complexity" evidence="1">
    <location>
        <begin position="50"/>
        <end position="62"/>
    </location>
</feature>
<dbReference type="PANTHER" id="PTHR31270:SF1">
    <property type="entry name" value="GLUTAMINYL-PEPTIDE CYCLOTRANSFERASE"/>
    <property type="match status" value="1"/>
</dbReference>
<dbReference type="PANTHER" id="PTHR31270">
    <property type="entry name" value="GLUTAMINYL-PEPTIDE CYCLOTRANSFERASE"/>
    <property type="match status" value="1"/>
</dbReference>
<feature type="compositionally biased region" description="Polar residues" evidence="1">
    <location>
        <begin position="63"/>
        <end position="77"/>
    </location>
</feature>
<feature type="region of interest" description="Disordered" evidence="1">
    <location>
        <begin position="42"/>
        <end position="85"/>
    </location>
</feature>
<dbReference type="EMBL" id="JASOOY020000017">
    <property type="protein sequence ID" value="MEO3716949.1"/>
    <property type="molecule type" value="Genomic_DNA"/>
</dbReference>
<dbReference type="AlphaFoldDB" id="A0AAW9SV40"/>
<accession>A0AAW9SV40</accession>
<feature type="compositionally biased region" description="Acidic residues" evidence="1">
    <location>
        <begin position="267"/>
        <end position="277"/>
    </location>
</feature>
<evidence type="ECO:0000256" key="1">
    <source>
        <dbReference type="SAM" id="MobiDB-lite"/>
    </source>
</evidence>
<feature type="region of interest" description="Disordered" evidence="1">
    <location>
        <begin position="266"/>
        <end position="297"/>
    </location>
</feature>
<sequence>MDRFPSGDAKLARPFHSSRFTTVRAAILSVATAALLAGCAAETGSGGDPSGEAPSSGASADSNSGTAPRSTSASVNPSELVGADKVPGLGDVPTLKLAIEQSYPVLAPPLPTEKNVAAPFVQGLEFEPDGSLLMGTGLYGESQIYRLPQWLDNSAAEPTNVEDLQPELFGEGITRHGDTVWQLTWKEGRAIERDAATLKQRREVPFDTEGWGACSFEDTIVTSDGSGTLTFRAPDDLSSQRQLPVTAAGTETTWLNELECVTVDGDAAPDEVPDEAPADTSDSNNQSNADGPNSPQSHREIWANVWQSPFIYRINPEDGKVTGIVDATELFRDLYTQLSPAEQNSIDVLNGIALMPDSSSTSPNGPRQFLLTGKKWPTAYRVTVSE</sequence>
<reference evidence="2" key="2">
    <citation type="submission" date="2024-05" db="EMBL/GenBank/DDBJ databases">
        <authorList>
            <person name="Wolfe A."/>
        </authorList>
    </citation>
    <scope>NUCLEOTIDE SEQUENCE</scope>
    <source>
        <strain evidence="2">UMB1064</strain>
    </source>
</reference>
<dbReference type="GO" id="GO:0016603">
    <property type="term" value="F:glutaminyl-peptide cyclotransferase activity"/>
    <property type="evidence" value="ECO:0007669"/>
    <property type="project" value="InterPro"/>
</dbReference>
<name>A0AAW9SV40_CORAY</name>
<gene>
    <name evidence="2" type="ORF">QP460_005025</name>
</gene>
<comment type="caution">
    <text evidence="2">The sequence shown here is derived from an EMBL/GenBank/DDBJ whole genome shotgun (WGS) entry which is preliminary data.</text>
</comment>
<protein>
    <submittedName>
        <fullName evidence="2">Glutaminyl-peptide cyclotransferase</fullName>
    </submittedName>
</protein>
<organism evidence="2 3">
    <name type="scientific">Corynebacterium amycolatum</name>
    <dbReference type="NCBI Taxonomy" id="43765"/>
    <lineage>
        <taxon>Bacteria</taxon>
        <taxon>Bacillati</taxon>
        <taxon>Actinomycetota</taxon>
        <taxon>Actinomycetes</taxon>
        <taxon>Mycobacteriales</taxon>
        <taxon>Corynebacteriaceae</taxon>
        <taxon>Corynebacterium</taxon>
    </lineage>
</organism>